<evidence type="ECO:0000256" key="1">
    <source>
        <dbReference type="SAM" id="MobiDB-lite"/>
    </source>
</evidence>
<organism evidence="3 4">
    <name type="scientific">[Mycobacterium] burgundiense</name>
    <dbReference type="NCBI Taxonomy" id="3064286"/>
    <lineage>
        <taxon>Bacteria</taxon>
        <taxon>Bacillati</taxon>
        <taxon>Actinomycetota</taxon>
        <taxon>Actinomycetes</taxon>
        <taxon>Mycobacteriales</taxon>
        <taxon>Mycobacteriaceae</taxon>
        <taxon>Mycolicibacterium</taxon>
    </lineage>
</organism>
<keyword evidence="2" id="KW-1133">Transmembrane helix</keyword>
<name>A0ABM9LER2_9MYCO</name>
<reference evidence="3 4" key="1">
    <citation type="submission" date="2023-08" db="EMBL/GenBank/DDBJ databases">
        <authorList>
            <person name="Folkvardsen B D."/>
            <person name="Norman A."/>
        </authorList>
    </citation>
    <scope>NUCLEOTIDE SEQUENCE [LARGE SCALE GENOMIC DNA]</scope>
    <source>
        <strain evidence="3 4">Mu0053</strain>
    </source>
</reference>
<feature type="region of interest" description="Disordered" evidence="1">
    <location>
        <begin position="56"/>
        <end position="101"/>
    </location>
</feature>
<proteinExistence type="predicted"/>
<evidence type="ECO:0000256" key="2">
    <source>
        <dbReference type="SAM" id="Phobius"/>
    </source>
</evidence>
<dbReference type="EMBL" id="OY726397">
    <property type="protein sequence ID" value="CAJ1497823.1"/>
    <property type="molecule type" value="Genomic_DNA"/>
</dbReference>
<accession>A0ABM9LER2</accession>
<keyword evidence="2" id="KW-0812">Transmembrane</keyword>
<gene>
    <name evidence="3" type="ORF">MU0053_001004</name>
</gene>
<keyword evidence="2" id="KW-0472">Membrane</keyword>
<dbReference type="Proteomes" id="UP001190465">
    <property type="component" value="Chromosome"/>
</dbReference>
<evidence type="ECO:0000313" key="4">
    <source>
        <dbReference type="Proteomes" id="UP001190465"/>
    </source>
</evidence>
<feature type="transmembrane region" description="Helical" evidence="2">
    <location>
        <begin position="29"/>
        <end position="47"/>
    </location>
</feature>
<protein>
    <recommendedName>
        <fullName evidence="5">Secreted protein</fullName>
    </recommendedName>
</protein>
<sequence length="101" mass="10723">MTTVLIAGLTLLAEEGPRNTGPDFGKASPFGLLIVVLLLIGTFGLVWSMNRHLKNLPESFDPEHPEPDQAVDEGTVGITLPADLDTPSDTKFRESGGQPPG</sequence>
<evidence type="ECO:0008006" key="5">
    <source>
        <dbReference type="Google" id="ProtNLM"/>
    </source>
</evidence>
<evidence type="ECO:0000313" key="3">
    <source>
        <dbReference type="EMBL" id="CAJ1497823.1"/>
    </source>
</evidence>
<dbReference type="RefSeq" id="WP_308481284.1">
    <property type="nucleotide sequence ID" value="NZ_OY726397.1"/>
</dbReference>
<keyword evidence="4" id="KW-1185">Reference proteome</keyword>